<feature type="domain" description="DAAF9 N-terminal" evidence="1">
    <location>
        <begin position="6"/>
        <end position="206"/>
    </location>
</feature>
<feature type="domain" description="DAAF9 PH" evidence="5">
    <location>
        <begin position="506"/>
        <end position="706"/>
    </location>
</feature>
<dbReference type="InterPro" id="IPR056498">
    <property type="entry name" value="DAAF9_N"/>
</dbReference>
<dbReference type="InterPro" id="IPR058843">
    <property type="entry name" value="PH_DAAF9"/>
</dbReference>
<dbReference type="CDD" id="cd22936">
    <property type="entry name" value="shulin_C20orf194-like"/>
    <property type="match status" value="1"/>
</dbReference>
<dbReference type="Proteomes" id="UP001187315">
    <property type="component" value="Unassembled WGS sequence"/>
</dbReference>
<evidence type="ECO:0000259" key="5">
    <source>
        <dbReference type="Pfam" id="PF26246"/>
    </source>
</evidence>
<dbReference type="Pfam" id="PF26246">
    <property type="entry name" value="PH_DAAF9"/>
    <property type="match status" value="1"/>
</dbReference>
<comment type="caution">
    <text evidence="6">The sequence shown here is derived from an EMBL/GenBank/DDBJ whole genome shotgun (WGS) entry which is preliminary data.</text>
</comment>
<proteinExistence type="predicted"/>
<feature type="domain" description="DAAF9" evidence="4">
    <location>
        <begin position="740"/>
        <end position="941"/>
    </location>
</feature>
<evidence type="ECO:0000313" key="6">
    <source>
        <dbReference type="EMBL" id="KAK2852798.1"/>
    </source>
</evidence>
<dbReference type="Pfam" id="PF25204">
    <property type="entry name" value="DAAF9_2"/>
    <property type="match status" value="1"/>
</dbReference>
<dbReference type="Pfam" id="PF25203">
    <property type="entry name" value="PB_DAAF9"/>
    <property type="match status" value="1"/>
</dbReference>
<dbReference type="AlphaFoldDB" id="A0AA88N6F4"/>
<dbReference type="Pfam" id="PF23281">
    <property type="entry name" value="DAAF9_N"/>
    <property type="match status" value="1"/>
</dbReference>
<dbReference type="Pfam" id="PF23319">
    <property type="entry name" value="CobW_C_DAAF9"/>
    <property type="match status" value="1"/>
</dbReference>
<evidence type="ECO:0000259" key="3">
    <source>
        <dbReference type="Pfam" id="PF25203"/>
    </source>
</evidence>
<organism evidence="6 7">
    <name type="scientific">Tachysurus vachellii</name>
    <name type="common">Darkbarbel catfish</name>
    <name type="synonym">Pelteobagrus vachellii</name>
    <dbReference type="NCBI Taxonomy" id="175792"/>
    <lineage>
        <taxon>Eukaryota</taxon>
        <taxon>Metazoa</taxon>
        <taxon>Chordata</taxon>
        <taxon>Craniata</taxon>
        <taxon>Vertebrata</taxon>
        <taxon>Euteleostomi</taxon>
        <taxon>Actinopterygii</taxon>
        <taxon>Neopterygii</taxon>
        <taxon>Teleostei</taxon>
        <taxon>Ostariophysi</taxon>
        <taxon>Siluriformes</taxon>
        <taxon>Bagridae</taxon>
        <taxon>Tachysurus</taxon>
    </lineage>
</organism>
<evidence type="ECO:0000259" key="1">
    <source>
        <dbReference type="Pfam" id="PF23281"/>
    </source>
</evidence>
<gene>
    <name evidence="6" type="ORF">Q7C36_007999</name>
</gene>
<feature type="domain" description="DAAF9 CobW C-like" evidence="2">
    <location>
        <begin position="957"/>
        <end position="1023"/>
    </location>
</feature>
<dbReference type="InterPro" id="IPR056414">
    <property type="entry name" value="DAAF9_CobW_C"/>
</dbReference>
<dbReference type="PANTHER" id="PTHR33664">
    <property type="entry name" value="RCG26366"/>
    <property type="match status" value="1"/>
</dbReference>
<accession>A0AA88N6F4</accession>
<dbReference type="InterPro" id="IPR058844">
    <property type="entry name" value="PB_DAAF9"/>
</dbReference>
<name>A0AA88N6F4_TACVA</name>
<sequence>MSGLNKTTGKSSVVCSPVSCSRLRQVQALLKAGGETVPDGILCSLGIDSRYNEGCSELASYLFFGLYQHNQKQLCEEFPEEVLDDVILLINAECVHLYCNPVNYSYLLPYISHWRNLHLHCMTEAEYEDEEAAEEFKISSFVSMVDDCSYIGIPYSSQSHVQKFDMFMLEKWPIIQAFALEGIGAGGFFTMKYKLTDMSECLWEIYGRLDPVSLDYLLSEDLLLFEKQWSCLFNIVNTESPLSMQEMSEAQTAESFRTYYSHGLISSNITDKSKSRQPYVLFGSHSSKDDLENYCFTFPSEGHQVRNTGPSGSAAKHMLLQCVAPKGPLTCARTYFFGSTHVPYLGNDNSTPQKSSVMLLTQIYTAAVQSVLAGIKCFSINSSACKAKDVAEQTFHLALETFGMLQYKSALRSKAVFTIEAVNNVGRVIPLSDEHSRFLVKTASMAVYDIPDLQQGGGDLGSVVFSESFLESSIYIQQGDGALASNSCFTLLTSSVPRYISWMVDDADVRLSEQALKLLKEENGTCLGVPLTTKHSAQVFSNSLLSTPEEVKLVFFSEGLLIVHPHYGIIVLSKNHIRSIKVYDGDSFSVATMLFIEYETSVLPHLPFPLHSADCCIAIALMPKTKGYKEFYSQVLQFWNKPDSKLHVQHVSQDQLGPDQMSMYSRLLKLQEAHGSSAVNTKATLKTAYSDLPDMDRFLKHFAISSSIGEESVYSEHLAALFSSTHPKSAVPESEKKVALSIITGLPGSYKESLCDFLVDVNQECGRWEVYRPDLDSKELCVPHLQRFLSSLVAKTSDTYFKAPQVLLMTPGCTDVLDVVQAVICHPDPQVQSRISLGAVTACVNPLTSFMEHRLLFPKLLEQCGHGVVSNVVFTGLTAEQKHPLLKYMQQLIRSANPNAAFILAERGAVTRTEDMRLILGDSGFYQSQMIRARYLLYPGWWEGRFVTGCGSIAMSQHFVQFNRPLERSLFLHCCKGLKSSLRGSPFTGNIYHISGKVLFSDSERLWEVSCNSISGNVSMALDQSSTCSPQITQTCYLLMHGVGLTHSGLKDWLRQCAKQKAPKKAKKTRNTLTPQEIRNIHVKRHLDPLPPGYFYNGYQFVSFFGERQNVHPLMDQFVEEYLQEANKEIECFNSELDLYAPRDLFD</sequence>
<evidence type="ECO:0000313" key="7">
    <source>
        <dbReference type="Proteomes" id="UP001187315"/>
    </source>
</evidence>
<keyword evidence="7" id="KW-1185">Reference proteome</keyword>
<evidence type="ECO:0000259" key="2">
    <source>
        <dbReference type="Pfam" id="PF23319"/>
    </source>
</evidence>
<evidence type="ECO:0000259" key="4">
    <source>
        <dbReference type="Pfam" id="PF25204"/>
    </source>
</evidence>
<feature type="domain" description="DAAF9 pita-bread-like" evidence="3">
    <location>
        <begin position="210"/>
        <end position="490"/>
    </location>
</feature>
<dbReference type="InterPro" id="IPR057478">
    <property type="entry name" value="DAAF9_2"/>
</dbReference>
<dbReference type="EMBL" id="JAVHJS010000007">
    <property type="protein sequence ID" value="KAK2852798.1"/>
    <property type="molecule type" value="Genomic_DNA"/>
</dbReference>
<reference evidence="6" key="1">
    <citation type="submission" date="2023-08" db="EMBL/GenBank/DDBJ databases">
        <title>Pelteobagrus vachellii genome.</title>
        <authorList>
            <person name="Liu H."/>
        </authorList>
    </citation>
    <scope>NUCLEOTIDE SEQUENCE</scope>
    <source>
        <strain evidence="6">PRFRI_2022a</strain>
        <tissue evidence="6">Muscle</tissue>
    </source>
</reference>
<protein>
    <submittedName>
        <fullName evidence="6">Uncharacterized protein</fullName>
    </submittedName>
</protein>
<dbReference type="InterPro" id="IPR040342">
    <property type="entry name" value="DNAAF9"/>
</dbReference>
<dbReference type="PANTHER" id="PTHR33664:SF1">
    <property type="entry name" value="DYNEIN AXONEMAL ASSEMBLY FACTOR 9"/>
    <property type="match status" value="1"/>
</dbReference>